<gene>
    <name evidence="4" type="ORF">GGP71_001664</name>
</gene>
<keyword evidence="4" id="KW-0808">Transferase</keyword>
<dbReference type="PANTHER" id="PTHR42743">
    <property type="entry name" value="AMINO-ACID AMINOTRANSFERASE"/>
    <property type="match status" value="1"/>
</dbReference>
<dbReference type="AlphaFoldDB" id="A0A9X2Q6Q3"/>
<dbReference type="SUPFAM" id="SSF56752">
    <property type="entry name" value="D-aminoacid aminotransferase-like PLP-dependent enzymes"/>
    <property type="match status" value="1"/>
</dbReference>
<comment type="cofactor">
    <cofactor evidence="1">
        <name>pyridoxal 5'-phosphate</name>
        <dbReference type="ChEBI" id="CHEBI:597326"/>
    </cofactor>
</comment>
<evidence type="ECO:0000256" key="1">
    <source>
        <dbReference type="ARBA" id="ARBA00001933"/>
    </source>
</evidence>
<evidence type="ECO:0000313" key="5">
    <source>
        <dbReference type="Proteomes" id="UP001155027"/>
    </source>
</evidence>
<evidence type="ECO:0000256" key="2">
    <source>
        <dbReference type="ARBA" id="ARBA00009320"/>
    </source>
</evidence>
<organism evidence="4 5">
    <name type="scientific">Salinibacter ruber</name>
    <dbReference type="NCBI Taxonomy" id="146919"/>
    <lineage>
        <taxon>Bacteria</taxon>
        <taxon>Pseudomonadati</taxon>
        <taxon>Rhodothermota</taxon>
        <taxon>Rhodothermia</taxon>
        <taxon>Rhodothermales</taxon>
        <taxon>Salinibacteraceae</taxon>
        <taxon>Salinibacter</taxon>
    </lineage>
</organism>
<dbReference type="InterPro" id="IPR043132">
    <property type="entry name" value="BCAT-like_C"/>
</dbReference>
<keyword evidence="3" id="KW-0663">Pyridoxal phosphate</keyword>
<sequence>MTVYFNGSYMDKADVSISPDDRGFVFGDGVYEVARAEDGALFRLDAHRRRLARSLEAIRIHDVDPDALWERVRGLLPRNGLDAGPAKVYLQVTRGAAPRQHAFPDASTEPTVYARASAHEPPLARWRNGVKVILRPDQRWDRCDIKSLNYLPNVLANQAAQEVGAYEALLVRDGFVTEGSHSSVAAVFDGTVTVHPFTNRTLPGITREVVLELCEDLGRPVETFPVAVDALPDADELFLMGTTTGVMPIVQVDDWTVGDGTPGPVAQELLEAFRALTPT</sequence>
<evidence type="ECO:0000313" key="4">
    <source>
        <dbReference type="EMBL" id="MCS3677736.1"/>
    </source>
</evidence>
<dbReference type="EC" id="2.6.1.21" evidence="4"/>
<dbReference type="Gene3D" id="3.30.470.10">
    <property type="match status" value="1"/>
</dbReference>
<reference evidence="4" key="1">
    <citation type="submission" date="2022-08" db="EMBL/GenBank/DDBJ databases">
        <title>Genomic Encyclopedia of Type Strains, Phase V (KMG-V): Genome sequencing to study the core and pangenomes of soil and plant-associated prokaryotes.</title>
        <authorList>
            <person name="Whitman W."/>
        </authorList>
    </citation>
    <scope>NUCLEOTIDE SEQUENCE</scope>
    <source>
        <strain evidence="4">0</strain>
    </source>
</reference>
<dbReference type="Gene3D" id="3.20.10.10">
    <property type="entry name" value="D-amino Acid Aminotransferase, subunit A, domain 2"/>
    <property type="match status" value="1"/>
</dbReference>
<dbReference type="GO" id="GO:0005829">
    <property type="term" value="C:cytosol"/>
    <property type="evidence" value="ECO:0007669"/>
    <property type="project" value="TreeGrafter"/>
</dbReference>
<dbReference type="Pfam" id="PF01063">
    <property type="entry name" value="Aminotran_4"/>
    <property type="match status" value="1"/>
</dbReference>
<comment type="caution">
    <text evidence="4">The sequence shown here is derived from an EMBL/GenBank/DDBJ whole genome shotgun (WGS) entry which is preliminary data.</text>
</comment>
<keyword evidence="4" id="KW-0032">Aminotransferase</keyword>
<dbReference type="GO" id="GO:0047810">
    <property type="term" value="F:D-alanine-2-oxoglutarate aminotransferase activity"/>
    <property type="evidence" value="ECO:0007669"/>
    <property type="project" value="UniProtKB-EC"/>
</dbReference>
<accession>A0A9X2Q6Q3</accession>
<dbReference type="InterPro" id="IPR001544">
    <property type="entry name" value="Aminotrans_IV"/>
</dbReference>
<dbReference type="Proteomes" id="UP001155027">
    <property type="component" value="Unassembled WGS sequence"/>
</dbReference>
<name>A0A9X2Q6Q3_9BACT</name>
<dbReference type="PANTHER" id="PTHR42743:SF10">
    <property type="entry name" value="D-ALANINE AMINOTRANSFERASE"/>
    <property type="match status" value="1"/>
</dbReference>
<proteinExistence type="inferred from homology"/>
<dbReference type="GO" id="GO:0008652">
    <property type="term" value="P:amino acid biosynthetic process"/>
    <property type="evidence" value="ECO:0007669"/>
    <property type="project" value="UniProtKB-ARBA"/>
</dbReference>
<evidence type="ECO:0000256" key="3">
    <source>
        <dbReference type="ARBA" id="ARBA00022898"/>
    </source>
</evidence>
<comment type="similarity">
    <text evidence="2">Belongs to the class-IV pyridoxal-phosphate-dependent aminotransferase family.</text>
</comment>
<dbReference type="InterPro" id="IPR043131">
    <property type="entry name" value="BCAT-like_N"/>
</dbReference>
<dbReference type="InterPro" id="IPR050571">
    <property type="entry name" value="Class-IV_PLP-Dep_Aminotrnsfr"/>
</dbReference>
<dbReference type="GO" id="GO:0046394">
    <property type="term" value="P:carboxylic acid biosynthetic process"/>
    <property type="evidence" value="ECO:0007669"/>
    <property type="project" value="UniProtKB-ARBA"/>
</dbReference>
<dbReference type="InterPro" id="IPR036038">
    <property type="entry name" value="Aminotransferase-like"/>
</dbReference>
<dbReference type="RefSeq" id="WP_259080137.1">
    <property type="nucleotide sequence ID" value="NZ_JANUAU010000005.1"/>
</dbReference>
<dbReference type="FunFam" id="3.20.10.10:FF:000002">
    <property type="entry name" value="D-alanine aminotransferase"/>
    <property type="match status" value="1"/>
</dbReference>
<protein>
    <submittedName>
        <fullName evidence="4">D-alanine transaminase</fullName>
        <ecNumber evidence="4">2.6.1.21</ecNumber>
    </submittedName>
</protein>
<dbReference type="EMBL" id="JANUAU010000005">
    <property type="protein sequence ID" value="MCS3677736.1"/>
    <property type="molecule type" value="Genomic_DNA"/>
</dbReference>